<reference evidence="1" key="1">
    <citation type="submission" date="2020-01" db="EMBL/GenBank/DDBJ databases">
        <authorList>
            <consortium name="DOE Joint Genome Institute"/>
            <person name="Haridas S."/>
            <person name="Albert R."/>
            <person name="Binder M."/>
            <person name="Bloem J."/>
            <person name="Labutti K."/>
            <person name="Salamov A."/>
            <person name="Andreopoulos B."/>
            <person name="Baker S.E."/>
            <person name="Barry K."/>
            <person name="Bills G."/>
            <person name="Bluhm B.H."/>
            <person name="Cannon C."/>
            <person name="Castanera R."/>
            <person name="Culley D.E."/>
            <person name="Daum C."/>
            <person name="Ezra D."/>
            <person name="Gonzalez J.B."/>
            <person name="Henrissat B."/>
            <person name="Kuo A."/>
            <person name="Liang C."/>
            <person name="Lipzen A."/>
            <person name="Lutzoni F."/>
            <person name="Magnuson J."/>
            <person name="Mondo S."/>
            <person name="Nolan M."/>
            <person name="Ohm R."/>
            <person name="Pangilinan J."/>
            <person name="Park H.-J."/>
            <person name="Ramirez L."/>
            <person name="Alfaro M."/>
            <person name="Sun H."/>
            <person name="Tritt A."/>
            <person name="Yoshinaga Y."/>
            <person name="Zwiers L.-H."/>
            <person name="Turgeon B.G."/>
            <person name="Goodwin S.B."/>
            <person name="Spatafora J.W."/>
            <person name="Crous P.W."/>
            <person name="Grigoriev I.V."/>
        </authorList>
    </citation>
    <scope>NUCLEOTIDE SEQUENCE</scope>
    <source>
        <strain evidence="1">IPT5</strain>
    </source>
</reference>
<evidence type="ECO:0000313" key="2">
    <source>
        <dbReference type="Proteomes" id="UP000799423"/>
    </source>
</evidence>
<dbReference type="EMBL" id="MU006378">
    <property type="protein sequence ID" value="KAF2844468.1"/>
    <property type="molecule type" value="Genomic_DNA"/>
</dbReference>
<proteinExistence type="predicted"/>
<sequence length="191" mass="21245">MAFQAAYPFPDSSLDGSMTFHNSDIFSCPAYDPYTVSQDTSHHQASHLALDPIGLLSAVQEDSTPWDFWPEFSGSDYQLGPPQDQQAILAAQDQNLGPSVQSSSEDKELKNIVSKLVHKVERLEQDIELRILNVEDTVSRLQIGLELEKSRLCDEIDTQIQQLQKWAGTIRSLVETAAELTNLKSARPASD</sequence>
<keyword evidence="2" id="KW-1185">Reference proteome</keyword>
<evidence type="ECO:0000313" key="1">
    <source>
        <dbReference type="EMBL" id="KAF2844468.1"/>
    </source>
</evidence>
<organism evidence="1 2">
    <name type="scientific">Plenodomus tracheiphilus IPT5</name>
    <dbReference type="NCBI Taxonomy" id="1408161"/>
    <lineage>
        <taxon>Eukaryota</taxon>
        <taxon>Fungi</taxon>
        <taxon>Dikarya</taxon>
        <taxon>Ascomycota</taxon>
        <taxon>Pezizomycotina</taxon>
        <taxon>Dothideomycetes</taxon>
        <taxon>Pleosporomycetidae</taxon>
        <taxon>Pleosporales</taxon>
        <taxon>Pleosporineae</taxon>
        <taxon>Leptosphaeriaceae</taxon>
        <taxon>Plenodomus</taxon>
    </lineage>
</organism>
<name>A0A6A7AQI9_9PLEO</name>
<gene>
    <name evidence="1" type="ORF">T440DRAFT_523483</name>
</gene>
<dbReference type="Proteomes" id="UP000799423">
    <property type="component" value="Unassembled WGS sequence"/>
</dbReference>
<dbReference type="AlphaFoldDB" id="A0A6A7AQI9"/>
<protein>
    <submittedName>
        <fullName evidence="1">Uncharacterized protein</fullName>
    </submittedName>
</protein>
<accession>A0A6A7AQI9</accession>